<dbReference type="Proteomes" id="UP000887023">
    <property type="component" value="Chromosome"/>
</dbReference>
<feature type="compositionally biased region" description="Low complexity" evidence="1">
    <location>
        <begin position="158"/>
        <end position="171"/>
    </location>
</feature>
<feature type="region of interest" description="Disordered" evidence="1">
    <location>
        <begin position="145"/>
        <end position="239"/>
    </location>
</feature>
<name>A0ABX8S4H7_9ACTN</name>
<keyword evidence="3" id="KW-1185">Reference proteome</keyword>
<accession>A0ABX8S4H7</accession>
<protein>
    <submittedName>
        <fullName evidence="2">Uncharacterized protein</fullName>
    </submittedName>
</protein>
<gene>
    <name evidence="2" type="ORF">KV203_10030</name>
</gene>
<evidence type="ECO:0000313" key="3">
    <source>
        <dbReference type="Proteomes" id="UP000887023"/>
    </source>
</evidence>
<sequence length="379" mass="37285">MVGTAADGGAVTPIDVVGAVTGTLGRGEPPPLDEELFAATPTLVPTPGVAAPISAGTTGDVATRAAVSIGRVPVGGSVPVVTETVVVGEIVVVGRTVVGGTVVGGTVVADGVWGGTEPEPAPPPPPIEISTVASAEISVGSVDPPTVAPTDTAVVGSVDPPTVAATDPAAVGDSLLRDAPVGGSAPSVEPAPTPPVPPPPTDAPADTDEPASSPVLEPPVLEAPSDAVGRGARDGRESVPPAAPVPAFSVPPFPVPLSVCVLFEPAVFDPVFFEPAPIPESPAELSVPPTAAEPAPWSAGAPAAPGTAPSKAMAETPAAAAKRAATPLRARTPTVHLHVGRRPVSYCVEITIVTMRVVCDCGDAGLAVVKCRRPDSDGR</sequence>
<dbReference type="RefSeq" id="WP_066469871.1">
    <property type="nucleotide sequence ID" value="NZ_CBCRUZ010000001.1"/>
</dbReference>
<feature type="compositionally biased region" description="Low complexity" evidence="1">
    <location>
        <begin position="290"/>
        <end position="310"/>
    </location>
</feature>
<evidence type="ECO:0000313" key="2">
    <source>
        <dbReference type="EMBL" id="QXQ12341.1"/>
    </source>
</evidence>
<proteinExistence type="predicted"/>
<feature type="compositionally biased region" description="Pro residues" evidence="1">
    <location>
        <begin position="189"/>
        <end position="202"/>
    </location>
</feature>
<feature type="region of interest" description="Disordered" evidence="1">
    <location>
        <begin position="281"/>
        <end position="310"/>
    </location>
</feature>
<evidence type="ECO:0000256" key="1">
    <source>
        <dbReference type="SAM" id="MobiDB-lite"/>
    </source>
</evidence>
<reference evidence="2" key="1">
    <citation type="submission" date="2021-07" db="EMBL/GenBank/DDBJ databases">
        <title>Candidatus Kaistella beijingensis sp. nov. isolated from a municipal wastewater treatment plant is involved in sludge foaming.</title>
        <authorList>
            <person name="Song Y."/>
            <person name="Liu S.-J."/>
        </authorList>
    </citation>
    <scope>NUCLEOTIDE SEQUENCE</scope>
    <source>
        <strain evidence="2">DSM 43998</strain>
    </source>
</reference>
<organism evidence="2 3">
    <name type="scientific">Skermania pinensis</name>
    <dbReference type="NCBI Taxonomy" id="39122"/>
    <lineage>
        <taxon>Bacteria</taxon>
        <taxon>Bacillati</taxon>
        <taxon>Actinomycetota</taxon>
        <taxon>Actinomycetes</taxon>
        <taxon>Mycobacteriales</taxon>
        <taxon>Gordoniaceae</taxon>
        <taxon>Skermania</taxon>
    </lineage>
</organism>
<dbReference type="EMBL" id="CP079105">
    <property type="protein sequence ID" value="QXQ12341.1"/>
    <property type="molecule type" value="Genomic_DNA"/>
</dbReference>